<name>A0A285ICM6_9FIRM</name>
<evidence type="ECO:0000313" key="2">
    <source>
        <dbReference type="Proteomes" id="UP000219573"/>
    </source>
</evidence>
<accession>A0A285ICM6</accession>
<proteinExistence type="predicted"/>
<dbReference type="AlphaFoldDB" id="A0A285ICM6"/>
<gene>
    <name evidence="1" type="ORF">SAMN06265827_13924</name>
</gene>
<reference evidence="2" key="1">
    <citation type="submission" date="2017-09" db="EMBL/GenBank/DDBJ databases">
        <authorList>
            <person name="Varghese N."/>
            <person name="Submissions S."/>
        </authorList>
    </citation>
    <scope>NUCLEOTIDE SEQUENCE [LARGE SCALE GENOMIC DNA]</scope>
    <source>
        <strain evidence="2">MSL47</strain>
    </source>
</reference>
<dbReference type="RefSeq" id="WP_097019436.1">
    <property type="nucleotide sequence ID" value="NZ_OBDZ01000039.1"/>
</dbReference>
<protein>
    <submittedName>
        <fullName evidence="1">Uncharacterized protein</fullName>
    </submittedName>
</protein>
<dbReference type="EMBL" id="OBDZ01000039">
    <property type="protein sequence ID" value="SNY45735.1"/>
    <property type="molecule type" value="Genomic_DNA"/>
</dbReference>
<evidence type="ECO:0000313" key="1">
    <source>
        <dbReference type="EMBL" id="SNY45735.1"/>
    </source>
</evidence>
<organism evidence="1 2">
    <name type="scientific">Orenia metallireducens</name>
    <dbReference type="NCBI Taxonomy" id="1413210"/>
    <lineage>
        <taxon>Bacteria</taxon>
        <taxon>Bacillati</taxon>
        <taxon>Bacillota</taxon>
        <taxon>Clostridia</taxon>
        <taxon>Halanaerobiales</taxon>
        <taxon>Halobacteroidaceae</taxon>
        <taxon>Orenia</taxon>
    </lineage>
</organism>
<sequence>MPNGTLEDIRNLGIFNLPIDEDLLLKAVISAQNRGYIRTSFKRIVVSAPLGTTTTQIITPPEGRVLKYIATDRIYTDIHDKDLKVSLTIDGVHTVYNQVPLTRDISVDSIYFPYVQNEIKHTIINNGAYAAEFTEDAELLSIDKSFFDQVLNPLFTGQFDAIRDFATRVGGL</sequence>
<dbReference type="Proteomes" id="UP000219573">
    <property type="component" value="Unassembled WGS sequence"/>
</dbReference>
<keyword evidence="2" id="KW-1185">Reference proteome</keyword>